<dbReference type="AlphaFoldDB" id="A0A9P6MSM5"/>
<reference evidence="2" key="1">
    <citation type="journal article" date="2020" name="Fungal Divers.">
        <title>Resolving the Mortierellaceae phylogeny through synthesis of multi-gene phylogenetics and phylogenomics.</title>
        <authorList>
            <person name="Vandepol N."/>
            <person name="Liber J."/>
            <person name="Desiro A."/>
            <person name="Na H."/>
            <person name="Kennedy M."/>
            <person name="Barry K."/>
            <person name="Grigoriev I.V."/>
            <person name="Miller A.N."/>
            <person name="O'Donnell K."/>
            <person name="Stajich J.E."/>
            <person name="Bonito G."/>
        </authorList>
    </citation>
    <scope>NUCLEOTIDE SEQUENCE</scope>
    <source>
        <strain evidence="2">NRRL 2769</strain>
    </source>
</reference>
<evidence type="ECO:0000313" key="2">
    <source>
        <dbReference type="EMBL" id="KAG0011993.1"/>
    </source>
</evidence>
<dbReference type="Proteomes" id="UP000703661">
    <property type="component" value="Unassembled WGS sequence"/>
</dbReference>
<accession>A0A9P6MSM5</accession>
<gene>
    <name evidence="2" type="ORF">BGZ80_000279</name>
</gene>
<proteinExistence type="predicted"/>
<evidence type="ECO:0000256" key="1">
    <source>
        <dbReference type="SAM" id="MobiDB-lite"/>
    </source>
</evidence>
<evidence type="ECO:0000313" key="3">
    <source>
        <dbReference type="Proteomes" id="UP000703661"/>
    </source>
</evidence>
<dbReference type="EMBL" id="JAAAID010001053">
    <property type="protein sequence ID" value="KAG0011993.1"/>
    <property type="molecule type" value="Genomic_DNA"/>
</dbReference>
<keyword evidence="3" id="KW-1185">Reference proteome</keyword>
<organism evidence="2 3">
    <name type="scientific">Entomortierella chlamydospora</name>
    <dbReference type="NCBI Taxonomy" id="101097"/>
    <lineage>
        <taxon>Eukaryota</taxon>
        <taxon>Fungi</taxon>
        <taxon>Fungi incertae sedis</taxon>
        <taxon>Mucoromycota</taxon>
        <taxon>Mortierellomycotina</taxon>
        <taxon>Mortierellomycetes</taxon>
        <taxon>Mortierellales</taxon>
        <taxon>Mortierellaceae</taxon>
        <taxon>Entomortierella</taxon>
    </lineage>
</organism>
<feature type="non-terminal residue" evidence="2">
    <location>
        <position position="149"/>
    </location>
</feature>
<dbReference type="InterPro" id="IPR001005">
    <property type="entry name" value="SANT/Myb"/>
</dbReference>
<dbReference type="CDD" id="cd00167">
    <property type="entry name" value="SANT"/>
    <property type="match status" value="1"/>
</dbReference>
<feature type="region of interest" description="Disordered" evidence="1">
    <location>
        <begin position="59"/>
        <end position="83"/>
    </location>
</feature>
<evidence type="ECO:0008006" key="4">
    <source>
        <dbReference type="Google" id="ProtNLM"/>
    </source>
</evidence>
<name>A0A9P6MSM5_9FUNG</name>
<protein>
    <recommendedName>
        <fullName evidence="4">Myb-like domain-containing protein</fullName>
    </recommendedName>
</protein>
<comment type="caution">
    <text evidence="2">The sequence shown here is derived from an EMBL/GenBank/DDBJ whole genome shotgun (WGS) entry which is preliminary data.</text>
</comment>
<sequence>MVRPGILCLLKNWNSGGATRAYAARVPSLPWIHNRVHLQHQLPVTSIIRQLSLAPSLPPQRATVASSDKAQPGDKSQGKGKRAKVELRLRWTLEEDIALYNYLQENQQIGDIYDKFPGRTRNSVACRAWVTRNACFVPPEKGGLVEDPN</sequence>